<feature type="domain" description="HTH tetR-type" evidence="6">
    <location>
        <begin position="19"/>
        <end position="79"/>
    </location>
</feature>
<keyword evidence="1" id="KW-0805">Transcription regulation</keyword>
<evidence type="ECO:0000313" key="8">
    <source>
        <dbReference type="Proteomes" id="UP001595829"/>
    </source>
</evidence>
<dbReference type="InterPro" id="IPR001647">
    <property type="entry name" value="HTH_TetR"/>
</dbReference>
<feature type="region of interest" description="Disordered" evidence="5">
    <location>
        <begin position="204"/>
        <end position="231"/>
    </location>
</feature>
<dbReference type="PANTHER" id="PTHR47506:SF1">
    <property type="entry name" value="HTH-TYPE TRANSCRIPTIONAL REGULATOR YJDC"/>
    <property type="match status" value="1"/>
</dbReference>
<protein>
    <submittedName>
        <fullName evidence="7">TetR/AcrR family transcriptional regulator</fullName>
    </submittedName>
</protein>
<dbReference type="SUPFAM" id="SSF46689">
    <property type="entry name" value="Homeodomain-like"/>
    <property type="match status" value="1"/>
</dbReference>
<dbReference type="PRINTS" id="PR00455">
    <property type="entry name" value="HTHTETR"/>
</dbReference>
<accession>A0ABV9XB76</accession>
<feature type="compositionally biased region" description="Low complexity" evidence="5">
    <location>
        <begin position="218"/>
        <end position="231"/>
    </location>
</feature>
<keyword evidence="3" id="KW-0804">Transcription</keyword>
<evidence type="ECO:0000256" key="3">
    <source>
        <dbReference type="ARBA" id="ARBA00023163"/>
    </source>
</evidence>
<organism evidence="7 8">
    <name type="scientific">Streptomyces coeruleoprunus</name>
    <dbReference type="NCBI Taxonomy" id="285563"/>
    <lineage>
        <taxon>Bacteria</taxon>
        <taxon>Bacillati</taxon>
        <taxon>Actinomycetota</taxon>
        <taxon>Actinomycetes</taxon>
        <taxon>Kitasatosporales</taxon>
        <taxon>Streptomycetaceae</taxon>
        <taxon>Streptomyces</taxon>
    </lineage>
</organism>
<evidence type="ECO:0000256" key="2">
    <source>
        <dbReference type="ARBA" id="ARBA00023125"/>
    </source>
</evidence>
<feature type="DNA-binding region" description="H-T-H motif" evidence="4">
    <location>
        <begin position="42"/>
        <end position="61"/>
    </location>
</feature>
<gene>
    <name evidence="7" type="ORF">ACFPM3_06160</name>
</gene>
<name>A0ABV9XB76_9ACTN</name>
<dbReference type="Proteomes" id="UP001595829">
    <property type="component" value="Unassembled WGS sequence"/>
</dbReference>
<comment type="caution">
    <text evidence="7">The sequence shown here is derived from an EMBL/GenBank/DDBJ whole genome shotgun (WGS) entry which is preliminary data.</text>
</comment>
<dbReference type="InterPro" id="IPR036271">
    <property type="entry name" value="Tet_transcr_reg_TetR-rel_C_sf"/>
</dbReference>
<dbReference type="SUPFAM" id="SSF48498">
    <property type="entry name" value="Tetracyclin repressor-like, C-terminal domain"/>
    <property type="match status" value="1"/>
</dbReference>
<evidence type="ECO:0000259" key="6">
    <source>
        <dbReference type="PROSITE" id="PS50977"/>
    </source>
</evidence>
<evidence type="ECO:0000313" key="7">
    <source>
        <dbReference type="EMBL" id="MFC5021734.1"/>
    </source>
</evidence>
<dbReference type="EMBL" id="JBHSJD010000002">
    <property type="protein sequence ID" value="MFC5021734.1"/>
    <property type="molecule type" value="Genomic_DNA"/>
</dbReference>
<dbReference type="Gene3D" id="1.10.357.10">
    <property type="entry name" value="Tetracycline Repressor, domain 2"/>
    <property type="match status" value="1"/>
</dbReference>
<sequence>MATAEPDGGRRRTQAERRARTRAALLEAAARGLSRYGYANLMLDRVAREAGYTRGALYHLFANKEELALAVVRWVDETWSAEVGRLAAQETDPVEALLATARGHAVYCRRDVARVMMTLRVEFAGQDHPVGRLIEKIIDDALDSIGEQIAAARAAGSLPPGPPPRETARAYVGAVEGIGILLAGHAPHDAELIERAVRGVLGLPPTPTGTTGPGGGTPAHEAAAARGAVGP</sequence>
<proteinExistence type="predicted"/>
<dbReference type="Pfam" id="PF00440">
    <property type="entry name" value="TetR_N"/>
    <property type="match status" value="1"/>
</dbReference>
<reference evidence="8" key="1">
    <citation type="journal article" date="2019" name="Int. J. Syst. Evol. Microbiol.">
        <title>The Global Catalogue of Microorganisms (GCM) 10K type strain sequencing project: providing services to taxonomists for standard genome sequencing and annotation.</title>
        <authorList>
            <consortium name="The Broad Institute Genomics Platform"/>
            <consortium name="The Broad Institute Genome Sequencing Center for Infectious Disease"/>
            <person name="Wu L."/>
            <person name="Ma J."/>
        </authorList>
    </citation>
    <scope>NUCLEOTIDE SEQUENCE [LARGE SCALE GENOMIC DNA]</scope>
    <source>
        <strain evidence="8">CGMCC 4.1648</strain>
    </source>
</reference>
<keyword evidence="2 4" id="KW-0238">DNA-binding</keyword>
<dbReference type="InterPro" id="IPR009057">
    <property type="entry name" value="Homeodomain-like_sf"/>
</dbReference>
<dbReference type="RefSeq" id="WP_345693679.1">
    <property type="nucleotide sequence ID" value="NZ_BAABIT010000001.1"/>
</dbReference>
<evidence type="ECO:0000256" key="5">
    <source>
        <dbReference type="SAM" id="MobiDB-lite"/>
    </source>
</evidence>
<dbReference type="Gene3D" id="1.10.10.60">
    <property type="entry name" value="Homeodomain-like"/>
    <property type="match status" value="1"/>
</dbReference>
<evidence type="ECO:0000256" key="1">
    <source>
        <dbReference type="ARBA" id="ARBA00023015"/>
    </source>
</evidence>
<dbReference type="PROSITE" id="PS50977">
    <property type="entry name" value="HTH_TETR_2"/>
    <property type="match status" value="1"/>
</dbReference>
<dbReference type="PANTHER" id="PTHR47506">
    <property type="entry name" value="TRANSCRIPTIONAL REGULATORY PROTEIN"/>
    <property type="match status" value="1"/>
</dbReference>
<keyword evidence="8" id="KW-1185">Reference proteome</keyword>
<evidence type="ECO:0000256" key="4">
    <source>
        <dbReference type="PROSITE-ProRule" id="PRU00335"/>
    </source>
</evidence>